<feature type="compositionally biased region" description="Basic and acidic residues" evidence="1">
    <location>
        <begin position="68"/>
        <end position="80"/>
    </location>
</feature>
<organism evidence="2 3">
    <name type="scientific">Calycina marina</name>
    <dbReference type="NCBI Taxonomy" id="1763456"/>
    <lineage>
        <taxon>Eukaryota</taxon>
        <taxon>Fungi</taxon>
        <taxon>Dikarya</taxon>
        <taxon>Ascomycota</taxon>
        <taxon>Pezizomycotina</taxon>
        <taxon>Leotiomycetes</taxon>
        <taxon>Helotiales</taxon>
        <taxon>Pezizellaceae</taxon>
        <taxon>Calycina</taxon>
    </lineage>
</organism>
<feature type="compositionally biased region" description="Polar residues" evidence="1">
    <location>
        <begin position="30"/>
        <end position="43"/>
    </location>
</feature>
<feature type="compositionally biased region" description="Polar residues" evidence="1">
    <location>
        <begin position="276"/>
        <end position="287"/>
    </location>
</feature>
<keyword evidence="3" id="KW-1185">Reference proteome</keyword>
<dbReference type="OrthoDB" id="5364312at2759"/>
<gene>
    <name evidence="2" type="ORF">BJ878DRAFT_534088</name>
</gene>
<dbReference type="PANTHER" id="PTHR42111">
    <property type="entry name" value="YALI0D23727P"/>
    <property type="match status" value="1"/>
</dbReference>
<feature type="compositionally biased region" description="Polar residues" evidence="1">
    <location>
        <begin position="303"/>
        <end position="325"/>
    </location>
</feature>
<evidence type="ECO:0000313" key="2">
    <source>
        <dbReference type="EMBL" id="KAG9245149.1"/>
    </source>
</evidence>
<evidence type="ECO:0000256" key="1">
    <source>
        <dbReference type="SAM" id="MobiDB-lite"/>
    </source>
</evidence>
<feature type="compositionally biased region" description="Polar residues" evidence="1">
    <location>
        <begin position="1"/>
        <end position="11"/>
    </location>
</feature>
<feature type="region of interest" description="Disordered" evidence="1">
    <location>
        <begin position="1"/>
        <end position="115"/>
    </location>
</feature>
<proteinExistence type="predicted"/>
<dbReference type="EMBL" id="MU253862">
    <property type="protein sequence ID" value="KAG9245149.1"/>
    <property type="molecule type" value="Genomic_DNA"/>
</dbReference>
<feature type="compositionally biased region" description="Low complexity" evidence="1">
    <location>
        <begin position="263"/>
        <end position="275"/>
    </location>
</feature>
<feature type="compositionally biased region" description="Polar residues" evidence="1">
    <location>
        <begin position="88"/>
        <end position="113"/>
    </location>
</feature>
<protein>
    <submittedName>
        <fullName evidence="2">Uncharacterized protein</fullName>
    </submittedName>
</protein>
<accession>A0A9P7Z3Z3</accession>
<name>A0A9P7Z3Z3_9HELO</name>
<sequence>MSTTASGSSALESEAQKGVPILGEGFQEPAGQSTPKPAESNGSDVDGEVGTGGKQSMRKLFGFGKKKKDYDKIKSNKTVDTKMAAVSGSPNRSPNHPYQSASPQQNIYSSSPRIVSPAGSQLFERDVQENTLPVPSSPAIPSHIQQENHIPAVLDASSEAITDNTLDPESVEIIMHSSHTPASAAVAGIVTDHHTGPLAVELSPHTDKDHTTSNYGALDSTGVRRLSFISFQDIVQSEHMEHDGNRDSLYIAGLSSLSPVGHRSSSPLRSQVSSLNVGSSPPTSKSASVKGLDLSPKIKMMSSPISPQSTTSGGELTIETMSQALRRTGSGDLSGHQQLERLPISSSSCDVHGPLP</sequence>
<comment type="caution">
    <text evidence="2">The sequence shown here is derived from an EMBL/GenBank/DDBJ whole genome shotgun (WGS) entry which is preliminary data.</text>
</comment>
<dbReference type="Proteomes" id="UP000887226">
    <property type="component" value="Unassembled WGS sequence"/>
</dbReference>
<dbReference type="PANTHER" id="PTHR42111:SF1">
    <property type="entry name" value="YALI0D23727P"/>
    <property type="match status" value="1"/>
</dbReference>
<dbReference type="AlphaFoldDB" id="A0A9P7Z3Z3"/>
<evidence type="ECO:0000313" key="3">
    <source>
        <dbReference type="Proteomes" id="UP000887226"/>
    </source>
</evidence>
<feature type="region of interest" description="Disordered" evidence="1">
    <location>
        <begin position="260"/>
        <end position="356"/>
    </location>
</feature>
<reference evidence="2" key="1">
    <citation type="journal article" date="2021" name="IMA Fungus">
        <title>Genomic characterization of three marine fungi, including Emericellopsis atlantica sp. nov. with signatures of a generalist lifestyle and marine biomass degradation.</title>
        <authorList>
            <person name="Hagestad O.C."/>
            <person name="Hou L."/>
            <person name="Andersen J.H."/>
            <person name="Hansen E.H."/>
            <person name="Altermark B."/>
            <person name="Li C."/>
            <person name="Kuhnert E."/>
            <person name="Cox R.J."/>
            <person name="Crous P.W."/>
            <person name="Spatafora J.W."/>
            <person name="Lail K."/>
            <person name="Amirebrahimi M."/>
            <person name="Lipzen A."/>
            <person name="Pangilinan J."/>
            <person name="Andreopoulos W."/>
            <person name="Hayes R.D."/>
            <person name="Ng V."/>
            <person name="Grigoriev I.V."/>
            <person name="Jackson S.A."/>
            <person name="Sutton T.D.S."/>
            <person name="Dobson A.D.W."/>
            <person name="Rama T."/>
        </authorList>
    </citation>
    <scope>NUCLEOTIDE SEQUENCE</scope>
    <source>
        <strain evidence="2">TRa3180A</strain>
    </source>
</reference>